<dbReference type="PANTHER" id="PTHR46480:SF1">
    <property type="entry name" value="VOLTAGE-GATED HYDROGEN CHANNEL 1"/>
    <property type="match status" value="1"/>
</dbReference>
<comment type="caution">
    <text evidence="15">The sequence shown here is derived from an EMBL/GenBank/DDBJ whole genome shotgun (WGS) entry which is preliminary data.</text>
</comment>
<dbReference type="AlphaFoldDB" id="A0AAV7JRP8"/>
<evidence type="ECO:0000256" key="11">
    <source>
        <dbReference type="ARBA" id="ARBA00023303"/>
    </source>
</evidence>
<evidence type="ECO:0000256" key="7">
    <source>
        <dbReference type="ARBA" id="ARBA00022989"/>
    </source>
</evidence>
<dbReference type="SUPFAM" id="SSF81324">
    <property type="entry name" value="Voltage-gated potassium channels"/>
    <property type="match status" value="1"/>
</dbReference>
<keyword evidence="7 13" id="KW-1133">Transmembrane helix</keyword>
<dbReference type="Pfam" id="PF00520">
    <property type="entry name" value="Ion_trans"/>
    <property type="match status" value="1"/>
</dbReference>
<dbReference type="GO" id="GO:0005886">
    <property type="term" value="C:plasma membrane"/>
    <property type="evidence" value="ECO:0007669"/>
    <property type="project" value="UniProtKB-SubCell"/>
</dbReference>
<evidence type="ECO:0000256" key="5">
    <source>
        <dbReference type="ARBA" id="ARBA00022692"/>
    </source>
</evidence>
<keyword evidence="5 13" id="KW-0812">Transmembrane</keyword>
<organism evidence="15 16">
    <name type="scientific">Oopsacas minuta</name>
    <dbReference type="NCBI Taxonomy" id="111878"/>
    <lineage>
        <taxon>Eukaryota</taxon>
        <taxon>Metazoa</taxon>
        <taxon>Porifera</taxon>
        <taxon>Hexactinellida</taxon>
        <taxon>Hexasterophora</taxon>
        <taxon>Lyssacinosida</taxon>
        <taxon>Leucopsacidae</taxon>
        <taxon>Oopsacas</taxon>
    </lineage>
</organism>
<dbReference type="GO" id="GO:0034702">
    <property type="term" value="C:monoatomic ion channel complex"/>
    <property type="evidence" value="ECO:0007669"/>
    <property type="project" value="UniProtKB-KW"/>
</dbReference>
<keyword evidence="9" id="KW-0406">Ion transport</keyword>
<evidence type="ECO:0000256" key="10">
    <source>
        <dbReference type="ARBA" id="ARBA00023136"/>
    </source>
</evidence>
<keyword evidence="8" id="KW-0175">Coiled coil</keyword>
<accession>A0AAV7JRP8</accession>
<reference evidence="15 16" key="1">
    <citation type="journal article" date="2023" name="BMC Biol.">
        <title>The compact genome of the sponge Oopsacas minuta (Hexactinellida) is lacking key metazoan core genes.</title>
        <authorList>
            <person name="Santini S."/>
            <person name="Schenkelaars Q."/>
            <person name="Jourda C."/>
            <person name="Duchesne M."/>
            <person name="Belahbib H."/>
            <person name="Rocher C."/>
            <person name="Selva M."/>
            <person name="Riesgo A."/>
            <person name="Vervoort M."/>
            <person name="Leys S.P."/>
            <person name="Kodjabachian L."/>
            <person name="Le Bivic A."/>
            <person name="Borchiellini C."/>
            <person name="Claverie J.M."/>
            <person name="Renard E."/>
        </authorList>
    </citation>
    <scope>NUCLEOTIDE SEQUENCE [LARGE SCALE GENOMIC DNA]</scope>
    <source>
        <strain evidence="15">SPO-2</strain>
    </source>
</reference>
<dbReference type="InterPro" id="IPR027359">
    <property type="entry name" value="Volt_channel_dom_sf"/>
</dbReference>
<evidence type="ECO:0000256" key="1">
    <source>
        <dbReference type="ARBA" id="ARBA00004651"/>
    </source>
</evidence>
<protein>
    <recommendedName>
        <fullName evidence="2">Voltage-gated hydrogen channel 1</fullName>
    </recommendedName>
    <alternativeName>
        <fullName evidence="12">Hydrogen voltage-gated channel 1</fullName>
    </alternativeName>
</protein>
<dbReference type="InterPro" id="IPR005821">
    <property type="entry name" value="Ion_trans_dom"/>
</dbReference>
<feature type="transmembrane region" description="Helical" evidence="13">
    <location>
        <begin position="118"/>
        <end position="137"/>
    </location>
</feature>
<evidence type="ECO:0000313" key="15">
    <source>
        <dbReference type="EMBL" id="KAI6651035.1"/>
    </source>
</evidence>
<proteinExistence type="predicted"/>
<sequence length="350" mass="40673">MSNSHLQDICEERKVYFRSVRTDNRLDIDTNKLVSDFASVEEFQSLLNKSDTHNLDHTPLTPEGGNAGFFQTQNVDPRIKQLKNEWKYCQCAQKQYDYQCCIQFGFFRLKLQKILHSLIFHIIVSLLVVIDVLIVVLELTIETRQLAHCKEDEECEKIICNNTNTSTNSSEHIICGFVGLTHQCIPESEATPDVSRILSITSICILSIFFIEILIKIFAFGFRFFIHFFEVFDAVIITLSLMVDVVHLVFEENEFLILFELIIILRLWRIVRIITAAIAAYDSVKEGNIEKKIHEQHCYDAKLYLNLMKEYRFAKCELIRVREILVGMKVNPFPNDYAITKKEELCIGLN</sequence>
<keyword evidence="16" id="KW-1185">Reference proteome</keyword>
<gene>
    <name evidence="15" type="ORF">LOD99_5612</name>
</gene>
<evidence type="ECO:0000256" key="8">
    <source>
        <dbReference type="ARBA" id="ARBA00023054"/>
    </source>
</evidence>
<feature type="transmembrane region" description="Helical" evidence="13">
    <location>
        <begin position="197"/>
        <end position="219"/>
    </location>
</feature>
<evidence type="ECO:0000256" key="9">
    <source>
        <dbReference type="ARBA" id="ARBA00023065"/>
    </source>
</evidence>
<evidence type="ECO:0000256" key="3">
    <source>
        <dbReference type="ARBA" id="ARBA00022448"/>
    </source>
</evidence>
<keyword evidence="3" id="KW-0813">Transport</keyword>
<comment type="subcellular location">
    <subcellularLocation>
        <location evidence="1">Cell membrane</location>
        <topology evidence="1">Multi-pass membrane protein</topology>
    </subcellularLocation>
</comment>
<dbReference type="EMBL" id="JAKMXF010000308">
    <property type="protein sequence ID" value="KAI6651035.1"/>
    <property type="molecule type" value="Genomic_DNA"/>
</dbReference>
<dbReference type="Proteomes" id="UP001165289">
    <property type="component" value="Unassembled WGS sequence"/>
</dbReference>
<evidence type="ECO:0000256" key="12">
    <source>
        <dbReference type="ARBA" id="ARBA00031989"/>
    </source>
</evidence>
<evidence type="ECO:0000256" key="2">
    <source>
        <dbReference type="ARBA" id="ARBA00015897"/>
    </source>
</evidence>
<dbReference type="InterPro" id="IPR031846">
    <property type="entry name" value="Hvcn1"/>
</dbReference>
<evidence type="ECO:0000256" key="6">
    <source>
        <dbReference type="ARBA" id="ARBA00022882"/>
    </source>
</evidence>
<keyword evidence="11" id="KW-0407">Ion channel</keyword>
<evidence type="ECO:0000259" key="14">
    <source>
        <dbReference type="Pfam" id="PF00520"/>
    </source>
</evidence>
<keyword evidence="4" id="KW-1003">Cell membrane</keyword>
<dbReference type="GO" id="GO:0030171">
    <property type="term" value="F:voltage-gated proton channel activity"/>
    <property type="evidence" value="ECO:0007669"/>
    <property type="project" value="InterPro"/>
</dbReference>
<evidence type="ECO:0000256" key="13">
    <source>
        <dbReference type="SAM" id="Phobius"/>
    </source>
</evidence>
<name>A0AAV7JRP8_9METZ</name>
<keyword evidence="10 13" id="KW-0472">Membrane</keyword>
<evidence type="ECO:0000256" key="4">
    <source>
        <dbReference type="ARBA" id="ARBA00022475"/>
    </source>
</evidence>
<keyword evidence="6" id="KW-0851">Voltage-gated channel</keyword>
<feature type="domain" description="Ion transport" evidence="14">
    <location>
        <begin position="119"/>
        <end position="275"/>
    </location>
</feature>
<dbReference type="Gene3D" id="1.20.120.350">
    <property type="entry name" value="Voltage-gated potassium channels. Chain C"/>
    <property type="match status" value="1"/>
</dbReference>
<evidence type="ECO:0000313" key="16">
    <source>
        <dbReference type="Proteomes" id="UP001165289"/>
    </source>
</evidence>
<dbReference type="PANTHER" id="PTHR46480">
    <property type="entry name" value="F20B24.22"/>
    <property type="match status" value="1"/>
</dbReference>